<keyword evidence="3" id="KW-1185">Reference proteome</keyword>
<reference evidence="3" key="1">
    <citation type="submission" date="2018-06" db="EMBL/GenBank/DDBJ databases">
        <authorList>
            <person name="Guldener U."/>
        </authorList>
    </citation>
    <scope>NUCLEOTIDE SEQUENCE [LARGE SCALE GENOMIC DNA]</scope>
    <source>
        <strain evidence="3">UTAD17</strain>
    </source>
</reference>
<dbReference type="OrthoDB" id="3972385at2759"/>
<proteinExistence type="predicted"/>
<protein>
    <submittedName>
        <fullName evidence="2">Uncharacterized protein</fullName>
    </submittedName>
</protein>
<feature type="region of interest" description="Disordered" evidence="1">
    <location>
        <begin position="355"/>
        <end position="426"/>
    </location>
</feature>
<name>A0A376B3K6_9ASCO</name>
<dbReference type="VEuPathDB" id="FungiDB:SCODWIG_00825"/>
<dbReference type="Proteomes" id="UP000262825">
    <property type="component" value="Unassembled WGS sequence"/>
</dbReference>
<evidence type="ECO:0000313" key="2">
    <source>
        <dbReference type="EMBL" id="SSD59064.1"/>
    </source>
</evidence>
<gene>
    <name evidence="2" type="ORF">SCODWIG_00825</name>
</gene>
<dbReference type="AlphaFoldDB" id="A0A376B3K6"/>
<organism evidence="2 3">
    <name type="scientific">Saccharomycodes ludwigii</name>
    <dbReference type="NCBI Taxonomy" id="36035"/>
    <lineage>
        <taxon>Eukaryota</taxon>
        <taxon>Fungi</taxon>
        <taxon>Dikarya</taxon>
        <taxon>Ascomycota</taxon>
        <taxon>Saccharomycotina</taxon>
        <taxon>Saccharomycetes</taxon>
        <taxon>Saccharomycodales</taxon>
        <taxon>Saccharomycodaceae</taxon>
        <taxon>Saccharomycodes</taxon>
    </lineage>
</organism>
<accession>A0A376B3K6</accession>
<feature type="compositionally biased region" description="Acidic residues" evidence="1">
    <location>
        <begin position="403"/>
        <end position="419"/>
    </location>
</feature>
<evidence type="ECO:0000313" key="3">
    <source>
        <dbReference type="Proteomes" id="UP000262825"/>
    </source>
</evidence>
<evidence type="ECO:0000256" key="1">
    <source>
        <dbReference type="SAM" id="MobiDB-lite"/>
    </source>
</evidence>
<sequence>MFTPSKANYNTSNNNMKNPLSSLLGTDLNTWPYGEQTLHKALELKCYQEVTKQQFYKLELIKSAMQANIPGNLIPQLFSNNTAFPMQIDMAKSKDNNLNSINNIKQPIPGTNVENESNILKNQKIKLQTFKFPPESSKTPTSLYTSNSIHRSASVEQTGAKDITTIDNNSIPEHKIKTHRRTNSPARIGAKAVEALNGDSANFTEEQEDAYMGRDNVHDTNSYTNRITGSPIDMNCKTTNIRNFSPSHRRNQSLPAVLKPSPFAPEMMVFRPKFTYSGTRSTLVENNTYKVRKNLNTNNPNNIATKRAVSQIDLNRIEQYNKTNNHFGKKIKFRPLIFKNNKVCNNITHNGNNLKNIAKPPVTENDDGDVGHESTDDEFENMREEKLKEEVSTGYKESPDTTLDYEDAEEEEEEEEEAEQEKNNMVDKAYENADDSEERQQDEMEEPSIHINHLDPGGNNSIFNASRTNFANNDGSSLLNVPMQATSHVRGHCRNNSTIISILN</sequence>
<dbReference type="InterPro" id="IPR021216">
    <property type="entry name" value="DUF2722"/>
</dbReference>
<dbReference type="Pfam" id="PF10846">
    <property type="entry name" value="DUF2722"/>
    <property type="match status" value="1"/>
</dbReference>
<dbReference type="EMBL" id="UFAJ01000085">
    <property type="protein sequence ID" value="SSD59064.1"/>
    <property type="molecule type" value="Genomic_DNA"/>
</dbReference>
<feature type="compositionally biased region" description="Basic and acidic residues" evidence="1">
    <location>
        <begin position="369"/>
        <end position="391"/>
    </location>
</feature>